<organism evidence="1 2">
    <name type="scientific">Mycoplasmopsis felifaucium</name>
    <dbReference type="NCBI Taxonomy" id="35768"/>
    <lineage>
        <taxon>Bacteria</taxon>
        <taxon>Bacillati</taxon>
        <taxon>Mycoplasmatota</taxon>
        <taxon>Mycoplasmoidales</taxon>
        <taxon>Metamycoplasmataceae</taxon>
        <taxon>Mycoplasmopsis</taxon>
    </lineage>
</organism>
<dbReference type="InterPro" id="IPR058231">
    <property type="entry name" value="MG284-like_C"/>
</dbReference>
<dbReference type="Proteomes" id="UP001477443">
    <property type="component" value="Chromosome"/>
</dbReference>
<evidence type="ECO:0000313" key="2">
    <source>
        <dbReference type="Proteomes" id="UP001477443"/>
    </source>
</evidence>
<gene>
    <name evidence="1" type="ORF">WG617_03110</name>
</gene>
<evidence type="ECO:0000313" key="1">
    <source>
        <dbReference type="EMBL" id="WXL28980.1"/>
    </source>
</evidence>
<dbReference type="RefSeq" id="WP_338822564.1">
    <property type="nucleotide sequence ID" value="NZ_CP148067.1"/>
</dbReference>
<accession>A0ABZ2RPM2</accession>
<name>A0ABZ2RPM2_9BACT</name>
<dbReference type="EMBL" id="CP148067">
    <property type="protein sequence ID" value="WXL28980.1"/>
    <property type="molecule type" value="Genomic_DNA"/>
</dbReference>
<proteinExistence type="predicted"/>
<dbReference type="NCBIfam" id="NF045770">
    <property type="entry name" value="MPN403_MG284_C"/>
    <property type="match status" value="1"/>
</dbReference>
<sequence length="124" mass="15115">MIFDFYFNNIQRYDLSNLEKYKAVETICRLERARAKLESHKSFKDRNNNLSAIDKTFKSNNFLSDKLLRVLDCLCDDSKHIIINEFFENSGQLWYEDFYSKTTYYKKRKFAVEEFLSYYIDYNI</sequence>
<protein>
    <recommendedName>
        <fullName evidence="3">Phage protein</fullName>
    </recommendedName>
</protein>
<reference evidence="1" key="1">
    <citation type="submission" date="2024-03" db="EMBL/GenBank/DDBJ databases">
        <title>Complete genome sequence of Mycoplasma felifaucium Z921 isolated from the trachea of a cheetah.</title>
        <authorList>
            <person name="Spergser J."/>
        </authorList>
    </citation>
    <scope>NUCLEOTIDE SEQUENCE [LARGE SCALE GENOMIC DNA]</scope>
    <source>
        <strain evidence="1">Z921</strain>
    </source>
</reference>
<keyword evidence="2" id="KW-1185">Reference proteome</keyword>
<evidence type="ECO:0008006" key="3">
    <source>
        <dbReference type="Google" id="ProtNLM"/>
    </source>
</evidence>